<dbReference type="AlphaFoldDB" id="A0A9N9DZM3"/>
<dbReference type="EMBL" id="CAJVPQ010004563">
    <property type="protein sequence ID" value="CAG8654101.1"/>
    <property type="molecule type" value="Genomic_DNA"/>
</dbReference>
<accession>A0A9N9DZM3</accession>
<protein>
    <submittedName>
        <fullName evidence="1">11530_t:CDS:1</fullName>
    </submittedName>
</protein>
<dbReference type="Proteomes" id="UP000789570">
    <property type="component" value="Unassembled WGS sequence"/>
</dbReference>
<reference evidence="1" key="1">
    <citation type="submission" date="2021-06" db="EMBL/GenBank/DDBJ databases">
        <authorList>
            <person name="Kallberg Y."/>
            <person name="Tangrot J."/>
            <person name="Rosling A."/>
        </authorList>
    </citation>
    <scope>NUCLEOTIDE SEQUENCE</scope>
    <source>
        <strain evidence="1">UK204</strain>
    </source>
</reference>
<keyword evidence="2" id="KW-1185">Reference proteome</keyword>
<comment type="caution">
    <text evidence="1">The sequence shown here is derived from an EMBL/GenBank/DDBJ whole genome shotgun (WGS) entry which is preliminary data.</text>
</comment>
<name>A0A9N9DZM3_9GLOM</name>
<proteinExistence type="predicted"/>
<evidence type="ECO:0000313" key="2">
    <source>
        <dbReference type="Proteomes" id="UP000789570"/>
    </source>
</evidence>
<evidence type="ECO:0000313" key="1">
    <source>
        <dbReference type="EMBL" id="CAG8654101.1"/>
    </source>
</evidence>
<sequence length="47" mass="5208">MSDNEERRIQWSSSAPNWKCATRLEGQCKNSSYKAYGGGKVICNGVP</sequence>
<organism evidence="1 2">
    <name type="scientific">Funneliformis caledonium</name>
    <dbReference type="NCBI Taxonomy" id="1117310"/>
    <lineage>
        <taxon>Eukaryota</taxon>
        <taxon>Fungi</taxon>
        <taxon>Fungi incertae sedis</taxon>
        <taxon>Mucoromycota</taxon>
        <taxon>Glomeromycotina</taxon>
        <taxon>Glomeromycetes</taxon>
        <taxon>Glomerales</taxon>
        <taxon>Glomeraceae</taxon>
        <taxon>Funneliformis</taxon>
    </lineage>
</organism>
<gene>
    <name evidence="1" type="ORF">FCALED_LOCUS11220</name>
</gene>